<evidence type="ECO:0000313" key="1">
    <source>
        <dbReference type="EMBL" id="KAK3727309.1"/>
    </source>
</evidence>
<dbReference type="Proteomes" id="UP001283361">
    <property type="component" value="Unassembled WGS sequence"/>
</dbReference>
<dbReference type="AlphaFoldDB" id="A0AAE0Y0B4"/>
<keyword evidence="2" id="KW-1185">Reference proteome</keyword>
<protein>
    <submittedName>
        <fullName evidence="1">Uncharacterized protein</fullName>
    </submittedName>
</protein>
<dbReference type="EMBL" id="JAWDGP010007247">
    <property type="protein sequence ID" value="KAK3727309.1"/>
    <property type="molecule type" value="Genomic_DNA"/>
</dbReference>
<proteinExistence type="predicted"/>
<reference evidence="1" key="1">
    <citation type="journal article" date="2023" name="G3 (Bethesda)">
        <title>A reference genome for the long-term kleptoplast-retaining sea slug Elysia crispata morphotype clarki.</title>
        <authorList>
            <person name="Eastman K.E."/>
            <person name="Pendleton A.L."/>
            <person name="Shaikh M.A."/>
            <person name="Suttiyut T."/>
            <person name="Ogas R."/>
            <person name="Tomko P."/>
            <person name="Gavelis G."/>
            <person name="Widhalm J.R."/>
            <person name="Wisecaver J.H."/>
        </authorList>
    </citation>
    <scope>NUCLEOTIDE SEQUENCE</scope>
    <source>
        <strain evidence="1">ECLA1</strain>
    </source>
</reference>
<comment type="caution">
    <text evidence="1">The sequence shown here is derived from an EMBL/GenBank/DDBJ whole genome shotgun (WGS) entry which is preliminary data.</text>
</comment>
<sequence>MWTRPHSVTGVRVATTQNDVGLSPPLYVSGAQGDIGARRGQVQQPEQNRSIYLHSVQVHALFSEDHEAYHVSERLRYICTNNPLNDILVSASTTRQPRYLLQQPASRDICTNNPLDYIYISNWLDALSSTLPASRDICIKNPLADMTASTTETAVAVCHSIRSFPRTSETSDCRELVGNFINNDQWTHLATNLVVQSYKITEQLTENRLHLELGRNTRRGAGTHFLAVAVSNELHNIYLHLVIILTINPALWHNVVEFISFLYRKSRSDISGSIPSLLSRDFPMARTRCDAHESESRLAPPHLRSKRTITSTVLSGADEPRDPDIYPKLEIYVMRSRSRLVTFCNAVESSSFVALGQAVNALN</sequence>
<name>A0AAE0Y0B4_9GAST</name>
<accession>A0AAE0Y0B4</accession>
<organism evidence="1 2">
    <name type="scientific">Elysia crispata</name>
    <name type="common">lettuce slug</name>
    <dbReference type="NCBI Taxonomy" id="231223"/>
    <lineage>
        <taxon>Eukaryota</taxon>
        <taxon>Metazoa</taxon>
        <taxon>Spiralia</taxon>
        <taxon>Lophotrochozoa</taxon>
        <taxon>Mollusca</taxon>
        <taxon>Gastropoda</taxon>
        <taxon>Heterobranchia</taxon>
        <taxon>Euthyneura</taxon>
        <taxon>Panpulmonata</taxon>
        <taxon>Sacoglossa</taxon>
        <taxon>Placobranchoidea</taxon>
        <taxon>Plakobranchidae</taxon>
        <taxon>Elysia</taxon>
    </lineage>
</organism>
<gene>
    <name evidence="1" type="ORF">RRG08_049932</name>
</gene>
<evidence type="ECO:0000313" key="2">
    <source>
        <dbReference type="Proteomes" id="UP001283361"/>
    </source>
</evidence>